<reference evidence="2" key="1">
    <citation type="journal article" date="2020" name="mSystems">
        <title>Genome- and Community-Level Interaction Insights into Carbon Utilization and Element Cycling Functions of Hydrothermarchaeota in Hydrothermal Sediment.</title>
        <authorList>
            <person name="Zhou Z."/>
            <person name="Liu Y."/>
            <person name="Xu W."/>
            <person name="Pan J."/>
            <person name="Luo Z.H."/>
            <person name="Li M."/>
        </authorList>
    </citation>
    <scope>NUCLEOTIDE SEQUENCE [LARGE SCALE GENOMIC DNA]</scope>
    <source>
        <strain evidence="2">HyVt-485</strain>
    </source>
</reference>
<proteinExistence type="predicted"/>
<dbReference type="Proteomes" id="UP000885830">
    <property type="component" value="Unassembled WGS sequence"/>
</dbReference>
<dbReference type="PANTHER" id="PTHR43690">
    <property type="entry name" value="NARDILYSIN"/>
    <property type="match status" value="1"/>
</dbReference>
<sequence>RGQDIGYFADPEIQTMFTIATIQPYKDYPDTAENRKKGFIERLGTRILNRRLATLARKADADFISAGAAYEFSQDSADIMGISVSSRPENWKKAVAVIDQELRKALKYGFTEAELKEQLANSKKALEVAVQTSDTRRTGALASGILGAFAAENVYSTPAATLARYNSYADDITVEQVWDEFKKQWKGVDKPLLYLQTSEILEEPEQEILQAYQDSQAVEVQADKVKDLGKFAYTDFGTPGKVVNETHIDDVDADLIVFENNVRLNFKKTDFEKDTIRISVKVGDGSLSMPRKDGALSILASNMMSAGGLKAHSVDDLQKLMAGKAVGAGFGIGTKTFSISGSTVPSNLDDEFNLLMAMLIAPGYRDEAVARYHKYIESWYPTLDSTPGGVASRDVPRLVRSGDLRYGIPNEDELLSADPQEVKTWINSQLKDGPIEITVVGDIDKDVIIKQVARTFGTLDKRKTAHGEYPAMTKLKFPEKRRKIVTLNHSGDQNRALVQVFWKAPDGSDRLRNRRLNVLRRVFANRLTDVIREEEGLAYSPSAGVTGSHIFKGYGYMSASAGLKPGKAALMLVKLEQIATDLSRGNITEDEYTRAIKPILENLNNSLENNGYWMSILSDAQSDKRGLESFRTRDTQYKSMKLEDIKPLAAEIFKRENAYRVQILPKK</sequence>
<dbReference type="AlphaFoldDB" id="A0A7C5QZI5"/>
<evidence type="ECO:0000313" key="2">
    <source>
        <dbReference type="EMBL" id="HHL42280.1"/>
    </source>
</evidence>
<dbReference type="InterPro" id="IPR007863">
    <property type="entry name" value="Peptidase_M16_C"/>
</dbReference>
<organism evidence="2">
    <name type="scientific">Hellea balneolensis</name>
    <dbReference type="NCBI Taxonomy" id="287478"/>
    <lineage>
        <taxon>Bacteria</taxon>
        <taxon>Pseudomonadati</taxon>
        <taxon>Pseudomonadota</taxon>
        <taxon>Alphaproteobacteria</taxon>
        <taxon>Maricaulales</taxon>
        <taxon>Robiginitomaculaceae</taxon>
        <taxon>Hellea</taxon>
    </lineage>
</organism>
<dbReference type="Pfam" id="PF05193">
    <property type="entry name" value="Peptidase_M16_C"/>
    <property type="match status" value="1"/>
</dbReference>
<dbReference type="GO" id="GO:0046872">
    <property type="term" value="F:metal ion binding"/>
    <property type="evidence" value="ECO:0007669"/>
    <property type="project" value="InterPro"/>
</dbReference>
<dbReference type="EMBL" id="DRMJ01000073">
    <property type="protein sequence ID" value="HHL42280.1"/>
    <property type="molecule type" value="Genomic_DNA"/>
</dbReference>
<feature type="non-terminal residue" evidence="2">
    <location>
        <position position="1"/>
    </location>
</feature>
<dbReference type="PANTHER" id="PTHR43690:SF17">
    <property type="entry name" value="PROTEIN YHJJ"/>
    <property type="match status" value="1"/>
</dbReference>
<evidence type="ECO:0000259" key="1">
    <source>
        <dbReference type="Pfam" id="PF05193"/>
    </source>
</evidence>
<dbReference type="Gene3D" id="3.30.830.10">
    <property type="entry name" value="Metalloenzyme, LuxS/M16 peptidase-like"/>
    <property type="match status" value="3"/>
</dbReference>
<name>A0A7C5QZI5_9PROT</name>
<accession>A0A7C5QZI5</accession>
<feature type="domain" description="Peptidase M16 C-terminal" evidence="1">
    <location>
        <begin position="418"/>
        <end position="597"/>
    </location>
</feature>
<protein>
    <submittedName>
        <fullName evidence="2">Insulinase family protein</fullName>
    </submittedName>
</protein>
<comment type="caution">
    <text evidence="2">The sequence shown here is derived from an EMBL/GenBank/DDBJ whole genome shotgun (WGS) entry which is preliminary data.</text>
</comment>
<dbReference type="InterPro" id="IPR050626">
    <property type="entry name" value="Peptidase_M16"/>
</dbReference>
<dbReference type="InterPro" id="IPR011249">
    <property type="entry name" value="Metalloenz_LuxS/M16"/>
</dbReference>
<gene>
    <name evidence="2" type="ORF">ENJ42_01560</name>
</gene>
<dbReference type="SUPFAM" id="SSF63411">
    <property type="entry name" value="LuxS/MPP-like metallohydrolase"/>
    <property type="match status" value="3"/>
</dbReference>